<sequence length="161" mass="17419">MTTPTEHLPSDSRDHRTGHLHEADHVTRVSNRRGGYVGSVLVNLIVLWLVNGWPGWHAVPFLTGRTVLVIGAVNAAIIARAVADAVNVVLDLPRPRALGDIVSIGFGLAAIVQVWRVFPLDVVGTGWETVARVLLVIGFVGSCIGILEALVRLVRGRFPRM</sequence>
<proteinExistence type="predicted"/>
<gene>
    <name evidence="3" type="ORF">TAE01_34240</name>
</gene>
<organism evidence="3 4">
    <name type="scientific">Terrabacter aerolatus</name>
    <dbReference type="NCBI Taxonomy" id="422442"/>
    <lineage>
        <taxon>Bacteria</taxon>
        <taxon>Bacillati</taxon>
        <taxon>Actinomycetota</taxon>
        <taxon>Actinomycetes</taxon>
        <taxon>Micrococcales</taxon>
        <taxon>Intrasporangiaceae</taxon>
        <taxon>Terrabacter</taxon>
    </lineage>
</organism>
<keyword evidence="2" id="KW-0472">Membrane</keyword>
<feature type="transmembrane region" description="Helical" evidence="2">
    <location>
        <begin position="68"/>
        <end position="90"/>
    </location>
</feature>
<dbReference type="EMBL" id="BJYX01000023">
    <property type="protein sequence ID" value="GEO31614.1"/>
    <property type="molecule type" value="Genomic_DNA"/>
</dbReference>
<name>A0A512D579_9MICO</name>
<protein>
    <submittedName>
        <fullName evidence="3">Uncharacterized protein</fullName>
    </submittedName>
</protein>
<keyword evidence="4" id="KW-1185">Reference proteome</keyword>
<feature type="transmembrane region" description="Helical" evidence="2">
    <location>
        <begin position="36"/>
        <end position="56"/>
    </location>
</feature>
<feature type="compositionally biased region" description="Basic and acidic residues" evidence="1">
    <location>
        <begin position="8"/>
        <end position="20"/>
    </location>
</feature>
<dbReference type="AlphaFoldDB" id="A0A512D579"/>
<feature type="region of interest" description="Disordered" evidence="1">
    <location>
        <begin position="1"/>
        <end position="20"/>
    </location>
</feature>
<evidence type="ECO:0000313" key="4">
    <source>
        <dbReference type="Proteomes" id="UP000321534"/>
    </source>
</evidence>
<keyword evidence="2" id="KW-1133">Transmembrane helix</keyword>
<evidence type="ECO:0000256" key="2">
    <source>
        <dbReference type="SAM" id="Phobius"/>
    </source>
</evidence>
<evidence type="ECO:0000256" key="1">
    <source>
        <dbReference type="SAM" id="MobiDB-lite"/>
    </source>
</evidence>
<dbReference type="RefSeq" id="WP_246111417.1">
    <property type="nucleotide sequence ID" value="NZ_BAAARO010000019.1"/>
</dbReference>
<keyword evidence="2" id="KW-0812">Transmembrane</keyword>
<feature type="transmembrane region" description="Helical" evidence="2">
    <location>
        <begin position="130"/>
        <end position="151"/>
    </location>
</feature>
<accession>A0A512D579</accession>
<dbReference type="Proteomes" id="UP000321534">
    <property type="component" value="Unassembled WGS sequence"/>
</dbReference>
<evidence type="ECO:0000313" key="3">
    <source>
        <dbReference type="EMBL" id="GEO31614.1"/>
    </source>
</evidence>
<reference evidence="3 4" key="1">
    <citation type="submission" date="2019-07" db="EMBL/GenBank/DDBJ databases">
        <title>Whole genome shotgun sequence of Terrabacter aerolatus NBRC 106305.</title>
        <authorList>
            <person name="Hosoyama A."/>
            <person name="Uohara A."/>
            <person name="Ohji S."/>
            <person name="Ichikawa N."/>
        </authorList>
    </citation>
    <scope>NUCLEOTIDE SEQUENCE [LARGE SCALE GENOMIC DNA]</scope>
    <source>
        <strain evidence="3 4">NBRC 106305</strain>
    </source>
</reference>
<feature type="transmembrane region" description="Helical" evidence="2">
    <location>
        <begin position="97"/>
        <end position="118"/>
    </location>
</feature>
<comment type="caution">
    <text evidence="3">The sequence shown here is derived from an EMBL/GenBank/DDBJ whole genome shotgun (WGS) entry which is preliminary data.</text>
</comment>